<comment type="similarity">
    <text evidence="1">Belongs to the peptidase C1 family.</text>
</comment>
<feature type="domain" description="Cathepsin propeptide inhibitor" evidence="4">
    <location>
        <begin position="45"/>
        <end position="105"/>
    </location>
</feature>
<dbReference type="PANTHER" id="PTHR12411">
    <property type="entry name" value="CYSTEINE PROTEASE FAMILY C1-RELATED"/>
    <property type="match status" value="1"/>
</dbReference>
<dbReference type="eggNOG" id="KOG1543">
    <property type="taxonomic scope" value="Eukaryota"/>
</dbReference>
<dbReference type="CDD" id="cd02248">
    <property type="entry name" value="Peptidase_C1A"/>
    <property type="match status" value="1"/>
</dbReference>
<evidence type="ECO:0000256" key="2">
    <source>
        <dbReference type="SAM" id="SignalP"/>
    </source>
</evidence>
<dbReference type="SUPFAM" id="SSF54001">
    <property type="entry name" value="Cysteine proteinases"/>
    <property type="match status" value="1"/>
</dbReference>
<dbReference type="OMA" id="ELCDCAT"/>
<organism evidence="6">
    <name type="scientific">Caenorhabditis brenneri</name>
    <name type="common">Nematode worm</name>
    <dbReference type="NCBI Taxonomy" id="135651"/>
    <lineage>
        <taxon>Eukaryota</taxon>
        <taxon>Metazoa</taxon>
        <taxon>Ecdysozoa</taxon>
        <taxon>Nematoda</taxon>
        <taxon>Chromadorea</taxon>
        <taxon>Rhabditida</taxon>
        <taxon>Rhabditina</taxon>
        <taxon>Rhabditomorpha</taxon>
        <taxon>Rhabditoidea</taxon>
        <taxon>Rhabditidae</taxon>
        <taxon>Peloderinae</taxon>
        <taxon>Caenorhabditis</taxon>
    </lineage>
</organism>
<evidence type="ECO:0000259" key="3">
    <source>
        <dbReference type="SMART" id="SM00645"/>
    </source>
</evidence>
<dbReference type="InterPro" id="IPR013128">
    <property type="entry name" value="Peptidase_C1A"/>
</dbReference>
<evidence type="ECO:0000313" key="5">
    <source>
        <dbReference type="EMBL" id="EGT49131.1"/>
    </source>
</evidence>
<name>G0N0Z4_CAEBE</name>
<evidence type="ECO:0000313" key="6">
    <source>
        <dbReference type="Proteomes" id="UP000008068"/>
    </source>
</evidence>
<dbReference type="EMBL" id="GL379825">
    <property type="protein sequence ID" value="EGT49131.1"/>
    <property type="molecule type" value="Genomic_DNA"/>
</dbReference>
<dbReference type="InterPro" id="IPR000668">
    <property type="entry name" value="Peptidase_C1A_C"/>
</dbReference>
<feature type="chain" id="PRO_5018546289" evidence="2">
    <location>
        <begin position="19"/>
        <end position="381"/>
    </location>
</feature>
<evidence type="ECO:0000256" key="1">
    <source>
        <dbReference type="ARBA" id="ARBA00008455"/>
    </source>
</evidence>
<dbReference type="GO" id="GO:0006508">
    <property type="term" value="P:proteolysis"/>
    <property type="evidence" value="ECO:0007669"/>
    <property type="project" value="InterPro"/>
</dbReference>
<gene>
    <name evidence="5" type="ORF">CAEBREN_18227</name>
</gene>
<sequence length="381" mass="43728">MLISLAFLSALFLPAVFDTPPLISEDDFFEINIDRDHPDEAFKAFEEFKIRFHKKYKTPEEEKMRGEVFLKNHNTVGILNKKAEQNGQGTKFGINKFSDLTKKEFQSRLSNVRPSRVSEIGKIHKNPLLNLTKNSRGKRQVDYPPEDFDLRYKKVNGRWVVGKVKDQKNCACCWAFAVTAAIEAIYAANIGKIKPLSEQELCDCGTDGRLGCSGGKLEWGVSYIMGKGLASEEAYGYEESRANHSDMCVADRMMRVFPAGRISHYIFHEYEVEDKFLQFIYQYKTPIAVSFAVGEGFRNYQSGILEIEDCDVRGVAWHAGAIVGYGEERNYGKRKRFWIVKNSWGDEGWGDMNGYFKVVRGYNWCEIEYNAYAPYWTDAIH</sequence>
<keyword evidence="2" id="KW-0732">Signal</keyword>
<dbReference type="AlphaFoldDB" id="G0N0Z4"/>
<dbReference type="OrthoDB" id="65740at2759"/>
<dbReference type="HOGENOM" id="CLU_012184_1_3_1"/>
<accession>G0N0Z4</accession>
<dbReference type="Gene3D" id="3.90.70.10">
    <property type="entry name" value="Cysteine proteinases"/>
    <property type="match status" value="1"/>
</dbReference>
<dbReference type="SMART" id="SM00848">
    <property type="entry name" value="Inhibitor_I29"/>
    <property type="match status" value="1"/>
</dbReference>
<dbReference type="MEROPS" id="C01.A37"/>
<protein>
    <submittedName>
        <fullName evidence="5">Uncharacterized protein</fullName>
    </submittedName>
</protein>
<dbReference type="PRINTS" id="PR00705">
    <property type="entry name" value="PAPAIN"/>
</dbReference>
<evidence type="ECO:0000259" key="4">
    <source>
        <dbReference type="SMART" id="SM00848"/>
    </source>
</evidence>
<feature type="domain" description="Peptidase C1A papain C-terminal" evidence="3">
    <location>
        <begin position="144"/>
        <end position="375"/>
    </location>
</feature>
<reference evidence="6" key="1">
    <citation type="submission" date="2011-07" db="EMBL/GenBank/DDBJ databases">
        <authorList>
            <consortium name="Caenorhabditis brenneri Sequencing and Analysis Consortium"/>
            <person name="Wilson R.K."/>
        </authorList>
    </citation>
    <scope>NUCLEOTIDE SEQUENCE [LARGE SCALE GENOMIC DNA]</scope>
    <source>
        <strain evidence="6">PB2801</strain>
    </source>
</reference>
<dbReference type="Proteomes" id="UP000008068">
    <property type="component" value="Unassembled WGS sequence"/>
</dbReference>
<dbReference type="GO" id="GO:0008234">
    <property type="term" value="F:cysteine-type peptidase activity"/>
    <property type="evidence" value="ECO:0007669"/>
    <property type="project" value="InterPro"/>
</dbReference>
<dbReference type="FunFam" id="3.90.70.10:FF:000103">
    <property type="entry name" value="Hypothetical LOC496748"/>
    <property type="match status" value="1"/>
</dbReference>
<dbReference type="Pfam" id="PF08246">
    <property type="entry name" value="Inhibitor_I29"/>
    <property type="match status" value="1"/>
</dbReference>
<feature type="signal peptide" evidence="2">
    <location>
        <begin position="1"/>
        <end position="18"/>
    </location>
</feature>
<dbReference type="InterPro" id="IPR013201">
    <property type="entry name" value="Prot_inhib_I29"/>
</dbReference>
<dbReference type="STRING" id="135651.G0N0Z4"/>
<dbReference type="InterPro" id="IPR039417">
    <property type="entry name" value="Peptidase_C1A_papain-like"/>
</dbReference>
<dbReference type="InterPro" id="IPR038765">
    <property type="entry name" value="Papain-like_cys_pep_sf"/>
</dbReference>
<dbReference type="InParanoid" id="G0N0Z4"/>
<dbReference type="SMART" id="SM00645">
    <property type="entry name" value="Pept_C1"/>
    <property type="match status" value="1"/>
</dbReference>
<keyword evidence="6" id="KW-1185">Reference proteome</keyword>
<dbReference type="Pfam" id="PF00112">
    <property type="entry name" value="Peptidase_C1"/>
    <property type="match status" value="1"/>
</dbReference>
<proteinExistence type="inferred from homology"/>